<dbReference type="InterPro" id="IPR036374">
    <property type="entry name" value="OxRdtase_Mopterin-bd_sf"/>
</dbReference>
<protein>
    <recommendedName>
        <fullName evidence="4">Oxidoreductase molybdopterin-binding domain-containing protein</fullName>
    </recommendedName>
</protein>
<accession>A0A845LZJ6</accession>
<evidence type="ECO:0000256" key="1">
    <source>
        <dbReference type="SAM" id="SignalP"/>
    </source>
</evidence>
<evidence type="ECO:0008006" key="4">
    <source>
        <dbReference type="Google" id="ProtNLM"/>
    </source>
</evidence>
<dbReference type="SUPFAM" id="SSF56524">
    <property type="entry name" value="Oxidoreductase molybdopterin-binding domain"/>
    <property type="match status" value="1"/>
</dbReference>
<feature type="signal peptide" evidence="1">
    <location>
        <begin position="1"/>
        <end position="21"/>
    </location>
</feature>
<evidence type="ECO:0000313" key="3">
    <source>
        <dbReference type="Proteomes" id="UP000467322"/>
    </source>
</evidence>
<dbReference type="AlphaFoldDB" id="A0A845LZJ6"/>
<gene>
    <name evidence="2" type="ORF">GQE99_00535</name>
</gene>
<comment type="caution">
    <text evidence="2">The sequence shown here is derived from an EMBL/GenBank/DDBJ whole genome shotgun (WGS) entry which is preliminary data.</text>
</comment>
<keyword evidence="3" id="KW-1185">Reference proteome</keyword>
<organism evidence="2 3">
    <name type="scientific">Maritimibacter harenae</name>
    <dbReference type="NCBI Taxonomy" id="2606218"/>
    <lineage>
        <taxon>Bacteria</taxon>
        <taxon>Pseudomonadati</taxon>
        <taxon>Pseudomonadota</taxon>
        <taxon>Alphaproteobacteria</taxon>
        <taxon>Rhodobacterales</taxon>
        <taxon>Roseobacteraceae</taxon>
        <taxon>Maritimibacter</taxon>
    </lineage>
</organism>
<dbReference type="Proteomes" id="UP000467322">
    <property type="component" value="Unassembled WGS sequence"/>
</dbReference>
<feature type="chain" id="PRO_5032278044" description="Oxidoreductase molybdopterin-binding domain-containing protein" evidence="1">
    <location>
        <begin position="22"/>
        <end position="159"/>
    </location>
</feature>
<dbReference type="Gene3D" id="3.90.420.10">
    <property type="entry name" value="Oxidoreductase, molybdopterin-binding domain"/>
    <property type="match status" value="1"/>
</dbReference>
<proteinExistence type="predicted"/>
<sequence>MKILGLLGMALLCLAPTLATANPVLTITSDVKADAPLVVRYDLEDLEALAQARYDTINDFVDVPTEFSGPLLRDVLAPLSVPEDATLELIALNDYRFDMPYADAANYDVMVALERDGERMSVRENGPLWIIYPMSDHPELQAPIYNSRLVWQLTAIAIK</sequence>
<reference evidence="2 3" key="1">
    <citation type="submission" date="2019-12" db="EMBL/GenBank/DDBJ databases">
        <title>Maritimibacter sp. nov. sp. isolated from sea sand.</title>
        <authorList>
            <person name="Kim J."/>
            <person name="Jeong S.E."/>
            <person name="Jung H.S."/>
            <person name="Jeon C.O."/>
        </authorList>
    </citation>
    <scope>NUCLEOTIDE SEQUENCE [LARGE SCALE GENOMIC DNA]</scope>
    <source>
        <strain evidence="2 3">DP07</strain>
    </source>
</reference>
<evidence type="ECO:0000313" key="2">
    <source>
        <dbReference type="EMBL" id="MZR11518.1"/>
    </source>
</evidence>
<dbReference type="EMBL" id="WTUX01000002">
    <property type="protein sequence ID" value="MZR11518.1"/>
    <property type="molecule type" value="Genomic_DNA"/>
</dbReference>
<name>A0A845LZJ6_9RHOB</name>
<keyword evidence="1" id="KW-0732">Signal</keyword>
<dbReference type="RefSeq" id="WP_161349637.1">
    <property type="nucleotide sequence ID" value="NZ_WTUX01000002.1"/>
</dbReference>